<evidence type="ECO:0000313" key="2">
    <source>
        <dbReference type="EMBL" id="CAB1442696.1"/>
    </source>
</evidence>
<dbReference type="AlphaFoldDB" id="A0A9N7V5V2"/>
<name>A0A9N7V5V2_PLEPL</name>
<keyword evidence="3" id="KW-1185">Reference proteome</keyword>
<protein>
    <submittedName>
        <fullName evidence="2">Uncharacterized protein</fullName>
    </submittedName>
</protein>
<proteinExistence type="predicted"/>
<feature type="compositionally biased region" description="Gly residues" evidence="1">
    <location>
        <begin position="1"/>
        <end position="17"/>
    </location>
</feature>
<reference evidence="2" key="1">
    <citation type="submission" date="2020-03" db="EMBL/GenBank/DDBJ databases">
        <authorList>
            <person name="Weist P."/>
        </authorList>
    </citation>
    <scope>NUCLEOTIDE SEQUENCE</scope>
</reference>
<gene>
    <name evidence="2" type="ORF">PLEPLA_LOCUS30414</name>
</gene>
<comment type="caution">
    <text evidence="2">The sequence shown here is derived from an EMBL/GenBank/DDBJ whole genome shotgun (WGS) entry which is preliminary data.</text>
</comment>
<dbReference type="Proteomes" id="UP001153269">
    <property type="component" value="Unassembled WGS sequence"/>
</dbReference>
<evidence type="ECO:0000313" key="3">
    <source>
        <dbReference type="Proteomes" id="UP001153269"/>
    </source>
</evidence>
<evidence type="ECO:0000256" key="1">
    <source>
        <dbReference type="SAM" id="MobiDB-lite"/>
    </source>
</evidence>
<dbReference type="EMBL" id="CADEAL010002902">
    <property type="protein sequence ID" value="CAB1442696.1"/>
    <property type="molecule type" value="Genomic_DNA"/>
</dbReference>
<sequence length="83" mass="8503">MGVGGWLGGGGRGGQGFVEGQREDALLPPGIGTLLTRHPAGMLRSEPGASPLLCPLKLDHLRGLNLGFCRSLSGSVRASPRGK</sequence>
<accession>A0A9N7V5V2</accession>
<organism evidence="2 3">
    <name type="scientific">Pleuronectes platessa</name>
    <name type="common">European plaice</name>
    <dbReference type="NCBI Taxonomy" id="8262"/>
    <lineage>
        <taxon>Eukaryota</taxon>
        <taxon>Metazoa</taxon>
        <taxon>Chordata</taxon>
        <taxon>Craniata</taxon>
        <taxon>Vertebrata</taxon>
        <taxon>Euteleostomi</taxon>
        <taxon>Actinopterygii</taxon>
        <taxon>Neopterygii</taxon>
        <taxon>Teleostei</taxon>
        <taxon>Neoteleostei</taxon>
        <taxon>Acanthomorphata</taxon>
        <taxon>Carangaria</taxon>
        <taxon>Pleuronectiformes</taxon>
        <taxon>Pleuronectoidei</taxon>
        <taxon>Pleuronectidae</taxon>
        <taxon>Pleuronectes</taxon>
    </lineage>
</organism>
<feature type="region of interest" description="Disordered" evidence="1">
    <location>
        <begin position="1"/>
        <end position="21"/>
    </location>
</feature>